<protein>
    <submittedName>
        <fullName evidence="1">Uncharacterized protein</fullName>
    </submittedName>
</protein>
<evidence type="ECO:0000313" key="1">
    <source>
        <dbReference type="EMBL" id="GAG76873.1"/>
    </source>
</evidence>
<proteinExistence type="predicted"/>
<name>X1AXJ4_9ZZZZ</name>
<sequence>MSDVIKKMTEEEVKEVEEEKFSFEDSMNILKDMDTKIKKEQKA</sequence>
<comment type="caution">
    <text evidence="1">The sequence shown here is derived from an EMBL/GenBank/DDBJ whole genome shotgun (WGS) entry which is preliminary data.</text>
</comment>
<feature type="non-terminal residue" evidence="1">
    <location>
        <position position="43"/>
    </location>
</feature>
<accession>X1AXJ4</accession>
<gene>
    <name evidence="1" type="ORF">S01H4_35194</name>
</gene>
<dbReference type="EMBL" id="BART01018683">
    <property type="protein sequence ID" value="GAG76873.1"/>
    <property type="molecule type" value="Genomic_DNA"/>
</dbReference>
<organism evidence="1">
    <name type="scientific">marine sediment metagenome</name>
    <dbReference type="NCBI Taxonomy" id="412755"/>
    <lineage>
        <taxon>unclassified sequences</taxon>
        <taxon>metagenomes</taxon>
        <taxon>ecological metagenomes</taxon>
    </lineage>
</organism>
<reference evidence="1" key="1">
    <citation type="journal article" date="2014" name="Front. Microbiol.">
        <title>High frequency of phylogenetically diverse reductive dehalogenase-homologous genes in deep subseafloor sedimentary metagenomes.</title>
        <authorList>
            <person name="Kawai M."/>
            <person name="Futagami T."/>
            <person name="Toyoda A."/>
            <person name="Takaki Y."/>
            <person name="Nishi S."/>
            <person name="Hori S."/>
            <person name="Arai W."/>
            <person name="Tsubouchi T."/>
            <person name="Morono Y."/>
            <person name="Uchiyama I."/>
            <person name="Ito T."/>
            <person name="Fujiyama A."/>
            <person name="Inagaki F."/>
            <person name="Takami H."/>
        </authorList>
    </citation>
    <scope>NUCLEOTIDE SEQUENCE</scope>
    <source>
        <strain evidence="1">Expedition CK06-06</strain>
    </source>
</reference>
<dbReference type="AlphaFoldDB" id="X1AXJ4"/>